<dbReference type="PANTHER" id="PTHR10127:SF883">
    <property type="entry name" value="ZINC METALLOPROTEINASE NAS-8"/>
    <property type="match status" value="1"/>
</dbReference>
<keyword evidence="7 11" id="KW-0482">Metalloprotease</keyword>
<dbReference type="PRINTS" id="PR00480">
    <property type="entry name" value="ASTACIN"/>
</dbReference>
<evidence type="ECO:0000256" key="4">
    <source>
        <dbReference type="ARBA" id="ARBA00022729"/>
    </source>
</evidence>
<protein>
    <recommendedName>
        <fullName evidence="12">Metalloendopeptidase</fullName>
        <ecNumber evidence="12">3.4.24.-</ecNumber>
    </recommendedName>
</protein>
<feature type="active site" evidence="11">
    <location>
        <position position="166"/>
    </location>
</feature>
<evidence type="ECO:0000313" key="14">
    <source>
        <dbReference type="EMBL" id="KRZ77139.1"/>
    </source>
</evidence>
<comment type="function">
    <text evidence="1">Metalloprotease.</text>
</comment>
<accession>A0A0V1MZZ2</accession>
<keyword evidence="3 11" id="KW-0479">Metal-binding</keyword>
<dbReference type="InterPro" id="IPR034035">
    <property type="entry name" value="Astacin-like_dom"/>
</dbReference>
<dbReference type="PANTHER" id="PTHR10127">
    <property type="entry name" value="DISCOIDIN, CUB, EGF, LAMININ , AND ZINC METALLOPROTEASE DOMAIN CONTAINING"/>
    <property type="match status" value="1"/>
</dbReference>
<feature type="binding site" evidence="11">
    <location>
        <position position="165"/>
    </location>
    <ligand>
        <name>Zn(2+)</name>
        <dbReference type="ChEBI" id="CHEBI:29105"/>
        <note>catalytic</note>
    </ligand>
</feature>
<keyword evidence="8" id="KW-0865">Zymogen</keyword>
<dbReference type="FunFam" id="3.40.390.10:FF:000015">
    <property type="entry name" value="Meprin A subunit"/>
    <property type="match status" value="1"/>
</dbReference>
<comment type="cofactor">
    <cofactor evidence="11 12">
        <name>Zn(2+)</name>
        <dbReference type="ChEBI" id="CHEBI:29105"/>
    </cofactor>
    <text evidence="11 12">Binds 1 zinc ion per subunit.</text>
</comment>
<evidence type="ECO:0000256" key="8">
    <source>
        <dbReference type="ARBA" id="ARBA00023145"/>
    </source>
</evidence>
<evidence type="ECO:0000256" key="12">
    <source>
        <dbReference type="RuleBase" id="RU361183"/>
    </source>
</evidence>
<dbReference type="InterPro" id="IPR006026">
    <property type="entry name" value="Peptidase_Metallo"/>
</dbReference>
<comment type="caution">
    <text evidence="11">Lacks conserved residue(s) required for the propagation of feature annotation.</text>
</comment>
<sequence length="363" mass="41989">MYDEEHQKTLCYKINLPFLTPQDFKNGIKLAARDLLVNGLKSIWQLNKYRGDVRGKALRRRQFDSNSNLRGVSRNARIGSQYKWRDGVVPYVLSRDYSASERAIIARAMQAYHEKTCIKFVARTHEPDYLYIKKEDGCFSDVGRTGGRQTVSLDDGCIYYRTIIHELMHAIGFWHEHERPDRDDFVDVIWYNIRAGAHSQFQKVSPSESNTFGERYDYRSIMHYDSKSFSKNGRDTMVAREPGMTSVMGKSDDFSPSDLRRLNALYNCHGRPNSRPVPPPSPIIRPLVRPPVIDDEDDDYDGAPFSIRPSPPRPPIRLNLKIPFLDLICTDMWKDCYKWAAMCRTSVLEVPMRFVCARTCGHC</sequence>
<comment type="caution">
    <text evidence="14">The sequence shown here is derived from an EMBL/GenBank/DDBJ whole genome shotgun (WGS) entry which is preliminary data.</text>
</comment>
<proteinExistence type="predicted"/>
<evidence type="ECO:0000256" key="1">
    <source>
        <dbReference type="ARBA" id="ARBA00002657"/>
    </source>
</evidence>
<dbReference type="CDD" id="cd04280">
    <property type="entry name" value="ZnMc_astacin_like"/>
    <property type="match status" value="1"/>
</dbReference>
<evidence type="ECO:0000256" key="7">
    <source>
        <dbReference type="ARBA" id="ARBA00023049"/>
    </source>
</evidence>
<feature type="binding site" evidence="11">
    <location>
        <position position="175"/>
    </location>
    <ligand>
        <name>Zn(2+)</name>
        <dbReference type="ChEBI" id="CHEBI:29105"/>
        <note>catalytic</note>
    </ligand>
</feature>
<keyword evidence="4" id="KW-0732">Signal</keyword>
<dbReference type="EMBL" id="JYDO01000022">
    <property type="protein sequence ID" value="KRZ77139.1"/>
    <property type="molecule type" value="Genomic_DNA"/>
</dbReference>
<gene>
    <name evidence="14" type="primary">nas-8</name>
    <name evidence="14" type="ORF">T10_4641</name>
</gene>
<evidence type="ECO:0000256" key="3">
    <source>
        <dbReference type="ARBA" id="ARBA00022723"/>
    </source>
</evidence>
<dbReference type="GO" id="GO:0006508">
    <property type="term" value="P:proteolysis"/>
    <property type="evidence" value="ECO:0007669"/>
    <property type="project" value="UniProtKB-KW"/>
</dbReference>
<organism evidence="14 15">
    <name type="scientific">Trichinella papuae</name>
    <dbReference type="NCBI Taxonomy" id="268474"/>
    <lineage>
        <taxon>Eukaryota</taxon>
        <taxon>Metazoa</taxon>
        <taxon>Ecdysozoa</taxon>
        <taxon>Nematoda</taxon>
        <taxon>Enoplea</taxon>
        <taxon>Dorylaimia</taxon>
        <taxon>Trichinellida</taxon>
        <taxon>Trichinellidae</taxon>
        <taxon>Trichinella</taxon>
    </lineage>
</organism>
<keyword evidence="2 11" id="KW-0645">Protease</keyword>
<dbReference type="AlphaFoldDB" id="A0A0V1MZZ2"/>
<keyword evidence="9" id="KW-1015">Disulfide bond</keyword>
<evidence type="ECO:0000259" key="13">
    <source>
        <dbReference type="PROSITE" id="PS51864"/>
    </source>
</evidence>
<evidence type="ECO:0000256" key="10">
    <source>
        <dbReference type="ARBA" id="ARBA00023180"/>
    </source>
</evidence>
<dbReference type="Gene3D" id="3.40.390.10">
    <property type="entry name" value="Collagenase (Catalytic Domain)"/>
    <property type="match status" value="1"/>
</dbReference>
<evidence type="ECO:0000256" key="9">
    <source>
        <dbReference type="ARBA" id="ARBA00023157"/>
    </source>
</evidence>
<dbReference type="InterPro" id="IPR003582">
    <property type="entry name" value="ShKT_dom"/>
</dbReference>
<keyword evidence="15" id="KW-1185">Reference proteome</keyword>
<keyword evidence="5 11" id="KW-0378">Hydrolase</keyword>
<dbReference type="SUPFAM" id="SSF55486">
    <property type="entry name" value="Metalloproteases ('zincins'), catalytic domain"/>
    <property type="match status" value="1"/>
</dbReference>
<dbReference type="EC" id="3.4.24.-" evidence="12"/>
<keyword evidence="6 11" id="KW-0862">Zinc</keyword>
<evidence type="ECO:0000256" key="6">
    <source>
        <dbReference type="ARBA" id="ARBA00022833"/>
    </source>
</evidence>
<dbReference type="GO" id="GO:0004222">
    <property type="term" value="F:metalloendopeptidase activity"/>
    <property type="evidence" value="ECO:0007669"/>
    <property type="project" value="UniProtKB-UniRule"/>
</dbReference>
<evidence type="ECO:0000313" key="15">
    <source>
        <dbReference type="Proteomes" id="UP000054843"/>
    </source>
</evidence>
<dbReference type="InterPro" id="IPR001506">
    <property type="entry name" value="Peptidase_M12A"/>
</dbReference>
<feature type="domain" description="Peptidase M12A" evidence="13">
    <location>
        <begin position="75"/>
        <end position="269"/>
    </location>
</feature>
<evidence type="ECO:0000256" key="5">
    <source>
        <dbReference type="ARBA" id="ARBA00022801"/>
    </source>
</evidence>
<dbReference type="PROSITE" id="PS51864">
    <property type="entry name" value="ASTACIN"/>
    <property type="match status" value="1"/>
</dbReference>
<feature type="binding site" evidence="11">
    <location>
        <position position="169"/>
    </location>
    <ligand>
        <name>Zn(2+)</name>
        <dbReference type="ChEBI" id="CHEBI:29105"/>
        <note>catalytic</note>
    </ligand>
</feature>
<dbReference type="GO" id="GO:0008270">
    <property type="term" value="F:zinc ion binding"/>
    <property type="evidence" value="ECO:0007669"/>
    <property type="project" value="UniProtKB-UniRule"/>
</dbReference>
<dbReference type="SMART" id="SM00235">
    <property type="entry name" value="ZnMc"/>
    <property type="match status" value="1"/>
</dbReference>
<reference evidence="14 15" key="1">
    <citation type="submission" date="2015-01" db="EMBL/GenBank/DDBJ databases">
        <title>Evolution of Trichinella species and genotypes.</title>
        <authorList>
            <person name="Korhonen P.K."/>
            <person name="Edoardo P."/>
            <person name="Giuseppe L.R."/>
            <person name="Gasser R.B."/>
        </authorList>
    </citation>
    <scope>NUCLEOTIDE SEQUENCE [LARGE SCALE GENOMIC DNA]</scope>
    <source>
        <strain evidence="14">ISS1980</strain>
    </source>
</reference>
<dbReference type="Pfam" id="PF01400">
    <property type="entry name" value="Astacin"/>
    <property type="match status" value="1"/>
</dbReference>
<evidence type="ECO:0000256" key="11">
    <source>
        <dbReference type="PROSITE-ProRule" id="PRU01211"/>
    </source>
</evidence>
<dbReference type="Pfam" id="PF01549">
    <property type="entry name" value="ShK"/>
    <property type="match status" value="1"/>
</dbReference>
<dbReference type="Proteomes" id="UP000054843">
    <property type="component" value="Unassembled WGS sequence"/>
</dbReference>
<keyword evidence="10" id="KW-0325">Glycoprotein</keyword>
<dbReference type="InterPro" id="IPR024079">
    <property type="entry name" value="MetalloPept_cat_dom_sf"/>
</dbReference>
<name>A0A0V1MZZ2_9BILA</name>
<evidence type="ECO:0000256" key="2">
    <source>
        <dbReference type="ARBA" id="ARBA00022670"/>
    </source>
</evidence>